<dbReference type="EMBL" id="JAFNEN010004407">
    <property type="protein sequence ID" value="KAG8171114.1"/>
    <property type="molecule type" value="Genomic_DNA"/>
</dbReference>
<evidence type="ECO:0000313" key="3">
    <source>
        <dbReference type="EMBL" id="KAG8171114.1"/>
    </source>
</evidence>
<evidence type="ECO:0000313" key="4">
    <source>
        <dbReference type="Proteomes" id="UP000827092"/>
    </source>
</evidence>
<dbReference type="GO" id="GO:0016323">
    <property type="term" value="C:basolateral plasma membrane"/>
    <property type="evidence" value="ECO:0007669"/>
    <property type="project" value="TreeGrafter"/>
</dbReference>
<feature type="signal peptide" evidence="2">
    <location>
        <begin position="1"/>
        <end position="22"/>
    </location>
</feature>
<sequence length="84" mass="9456">MFEAVTSLFALFPMFLGAVVDSACLVWEKSCGQTGNCWFYDITKLNYLMHGISALLVGFSAIAIFVIFRLSTRMNDLYKEAEDI</sequence>
<comment type="caution">
    <text evidence="3">The sequence shown here is derived from an EMBL/GenBank/DDBJ whole genome shotgun (WGS) entry which is preliminary data.</text>
</comment>
<dbReference type="PANTHER" id="PTHR11388">
    <property type="entry name" value="ORGANIC ANION TRANSPORTER"/>
    <property type="match status" value="1"/>
</dbReference>
<dbReference type="InterPro" id="IPR004156">
    <property type="entry name" value="OATP"/>
</dbReference>
<reference evidence="3 4" key="1">
    <citation type="journal article" date="2022" name="Nat. Ecol. Evol.">
        <title>A masculinizing supergene underlies an exaggerated male reproductive morph in a spider.</title>
        <authorList>
            <person name="Hendrickx F."/>
            <person name="De Corte Z."/>
            <person name="Sonet G."/>
            <person name="Van Belleghem S.M."/>
            <person name="Kostlbacher S."/>
            <person name="Vangestel C."/>
        </authorList>
    </citation>
    <scope>NUCLEOTIDE SEQUENCE [LARGE SCALE GENOMIC DNA]</scope>
    <source>
        <strain evidence="3">W744_W776</strain>
    </source>
</reference>
<keyword evidence="2" id="KW-0732">Signal</keyword>
<dbReference type="AlphaFoldDB" id="A0AAV6TH11"/>
<dbReference type="Proteomes" id="UP000827092">
    <property type="component" value="Unassembled WGS sequence"/>
</dbReference>
<keyword evidence="1" id="KW-1133">Transmembrane helix</keyword>
<dbReference type="PANTHER" id="PTHR11388:SF76">
    <property type="entry name" value="SOLUTE CARRIER ORGANIC ANION TRANSPORTER FAMILY MEMBER"/>
    <property type="match status" value="1"/>
</dbReference>
<keyword evidence="4" id="KW-1185">Reference proteome</keyword>
<dbReference type="Pfam" id="PF03137">
    <property type="entry name" value="OATP"/>
    <property type="match status" value="1"/>
</dbReference>
<protein>
    <submittedName>
        <fullName evidence="3">Uncharacterized protein</fullName>
    </submittedName>
</protein>
<gene>
    <name evidence="3" type="ORF">JTE90_006326</name>
</gene>
<dbReference type="GO" id="GO:0015347">
    <property type="term" value="F:sodium-independent organic anion transmembrane transporter activity"/>
    <property type="evidence" value="ECO:0007669"/>
    <property type="project" value="TreeGrafter"/>
</dbReference>
<organism evidence="3 4">
    <name type="scientific">Oedothorax gibbosus</name>
    <dbReference type="NCBI Taxonomy" id="931172"/>
    <lineage>
        <taxon>Eukaryota</taxon>
        <taxon>Metazoa</taxon>
        <taxon>Ecdysozoa</taxon>
        <taxon>Arthropoda</taxon>
        <taxon>Chelicerata</taxon>
        <taxon>Arachnida</taxon>
        <taxon>Araneae</taxon>
        <taxon>Araneomorphae</taxon>
        <taxon>Entelegynae</taxon>
        <taxon>Araneoidea</taxon>
        <taxon>Linyphiidae</taxon>
        <taxon>Erigoninae</taxon>
        <taxon>Oedothorax</taxon>
    </lineage>
</organism>
<evidence type="ECO:0000256" key="2">
    <source>
        <dbReference type="SAM" id="SignalP"/>
    </source>
</evidence>
<keyword evidence="1" id="KW-0472">Membrane</keyword>
<evidence type="ECO:0000256" key="1">
    <source>
        <dbReference type="SAM" id="Phobius"/>
    </source>
</evidence>
<proteinExistence type="predicted"/>
<accession>A0AAV6TH11</accession>
<dbReference type="GO" id="GO:0043252">
    <property type="term" value="P:sodium-independent organic anion transport"/>
    <property type="evidence" value="ECO:0007669"/>
    <property type="project" value="TreeGrafter"/>
</dbReference>
<name>A0AAV6TH11_9ARAC</name>
<keyword evidence="1" id="KW-0812">Transmembrane</keyword>
<feature type="transmembrane region" description="Helical" evidence="1">
    <location>
        <begin position="46"/>
        <end position="68"/>
    </location>
</feature>
<feature type="chain" id="PRO_5043910792" evidence="2">
    <location>
        <begin position="23"/>
        <end position="84"/>
    </location>
</feature>